<dbReference type="AlphaFoldDB" id="S9QA97"/>
<name>S9QA97_CYSF2</name>
<evidence type="ECO:0000313" key="2">
    <source>
        <dbReference type="Proteomes" id="UP000011682"/>
    </source>
</evidence>
<evidence type="ECO:0000313" key="1">
    <source>
        <dbReference type="EMBL" id="EPX58254.1"/>
    </source>
</evidence>
<keyword evidence="2" id="KW-1185">Reference proteome</keyword>
<accession>S9QA97</accession>
<dbReference type="EMBL" id="ANAH02000026">
    <property type="protein sequence ID" value="EPX58254.1"/>
    <property type="molecule type" value="Genomic_DNA"/>
</dbReference>
<proteinExistence type="predicted"/>
<sequence>MGVDLNAENPFDRASVLEEYWLSVYGSRLLEQLGHDRVLSTPASHIETLPGGSVLLLTRPTPADFDSEEARQAQARALVHLRPELKLETTLETLRQRSLVFVPLPVHFDEDVADILHKKVAFEGLENKRRVVERFNLYRSPPVSEWLPAEQAPPPDVEDVKQAIDTYERLYAEQLVALMHSQQVPEATEGTLEALAAVDFALWHLGWGKRFSAEEKEALIPALGAWLGMYLVSALGGQWVPRRKLEESAVRVGDRAWLPFLRARHALQHGEAPLDYSCSQFFRQAQRSIRPAE</sequence>
<dbReference type="Proteomes" id="UP000011682">
    <property type="component" value="Unassembled WGS sequence"/>
</dbReference>
<dbReference type="eggNOG" id="ENOG50319GG">
    <property type="taxonomic scope" value="Bacteria"/>
</dbReference>
<comment type="caution">
    <text evidence="1">The sequence shown here is derived from an EMBL/GenBank/DDBJ whole genome shotgun (WGS) entry which is preliminary data.</text>
</comment>
<gene>
    <name evidence="1" type="ORF">D187_004291</name>
</gene>
<protein>
    <submittedName>
        <fullName evidence="1">Uncharacterized protein</fullName>
    </submittedName>
</protein>
<reference evidence="1" key="1">
    <citation type="submission" date="2013-05" db="EMBL/GenBank/DDBJ databases">
        <title>Genome assembly of Cystobacter fuscus DSM 2262.</title>
        <authorList>
            <person name="Sharma G."/>
            <person name="Khatri I."/>
            <person name="Kaur C."/>
            <person name="Mayilraj S."/>
            <person name="Subramanian S."/>
        </authorList>
    </citation>
    <scope>NUCLEOTIDE SEQUENCE [LARGE SCALE GENOMIC DNA]</scope>
    <source>
        <strain evidence="1">DSM 2262</strain>
    </source>
</reference>
<organism evidence="1 2">
    <name type="scientific">Cystobacter fuscus (strain ATCC 25194 / DSM 2262 / NBRC 100088 / M29)</name>
    <dbReference type="NCBI Taxonomy" id="1242864"/>
    <lineage>
        <taxon>Bacteria</taxon>
        <taxon>Pseudomonadati</taxon>
        <taxon>Myxococcota</taxon>
        <taxon>Myxococcia</taxon>
        <taxon>Myxococcales</taxon>
        <taxon>Cystobacterineae</taxon>
        <taxon>Archangiaceae</taxon>
        <taxon>Cystobacter</taxon>
    </lineage>
</organism>